<sequence length="46" mass="4765">MGMTAAESAGLVELVGCGGLKPTLQLTLQPAPQPTLRIRLTKHPAP</sequence>
<gene>
    <name evidence="1" type="ORF">NEILACOT_05159</name>
</gene>
<dbReference type="Proteomes" id="UP000003843">
    <property type="component" value="Unassembled WGS sequence"/>
</dbReference>
<protein>
    <submittedName>
        <fullName evidence="1">Uncharacterized protein</fullName>
    </submittedName>
</protein>
<proteinExistence type="predicted"/>
<comment type="caution">
    <text evidence="1">The sequence shown here is derived from an EMBL/GenBank/DDBJ whole genome shotgun (WGS) entry which is preliminary data.</text>
</comment>
<evidence type="ECO:0000313" key="1">
    <source>
        <dbReference type="EMBL" id="EEZ74782.1"/>
    </source>
</evidence>
<name>D0WC79_NEILA</name>
<accession>D0WC79</accession>
<dbReference type="EMBL" id="ACEQ02000030">
    <property type="protein sequence ID" value="EEZ74782.1"/>
    <property type="molecule type" value="Genomic_DNA"/>
</dbReference>
<reference evidence="1 2" key="1">
    <citation type="submission" date="2009-10" db="EMBL/GenBank/DDBJ databases">
        <authorList>
            <person name="Weinstock G."/>
            <person name="Sodergren E."/>
            <person name="Clifton S."/>
            <person name="Fulton L."/>
            <person name="Fulton B."/>
            <person name="Courtney L."/>
            <person name="Fronick C."/>
            <person name="Harrison M."/>
            <person name="Strong C."/>
            <person name="Farmer C."/>
            <person name="Delahaunty K."/>
            <person name="Markovic C."/>
            <person name="Hall O."/>
            <person name="Minx P."/>
            <person name="Tomlinson C."/>
            <person name="Mitreva M."/>
            <person name="Nelson J."/>
            <person name="Hou S."/>
            <person name="Wollam A."/>
            <person name="Pepin K.H."/>
            <person name="Johnson M."/>
            <person name="Bhonagiri V."/>
            <person name="Nash W.E."/>
            <person name="Warren W."/>
            <person name="Chinwalla A."/>
            <person name="Mardis E.R."/>
            <person name="Wilson R.K."/>
        </authorList>
    </citation>
    <scope>NUCLEOTIDE SEQUENCE [LARGE SCALE GENOMIC DNA]</scope>
    <source>
        <strain evidence="1 2">ATCC 23970</strain>
    </source>
</reference>
<dbReference type="AlphaFoldDB" id="D0WC79"/>
<evidence type="ECO:0000313" key="2">
    <source>
        <dbReference type="Proteomes" id="UP000003843"/>
    </source>
</evidence>
<organism evidence="1 2">
    <name type="scientific">Neisseria lactamica ATCC 23970</name>
    <dbReference type="NCBI Taxonomy" id="546265"/>
    <lineage>
        <taxon>Bacteria</taxon>
        <taxon>Pseudomonadati</taxon>
        <taxon>Pseudomonadota</taxon>
        <taxon>Betaproteobacteria</taxon>
        <taxon>Neisseriales</taxon>
        <taxon>Neisseriaceae</taxon>
        <taxon>Neisseria</taxon>
    </lineage>
</organism>